<keyword evidence="4 6" id="KW-0808">Transferase</keyword>
<feature type="binding site" evidence="6">
    <location>
        <begin position="35"/>
        <end position="37"/>
    </location>
    <ligand>
        <name>S-adenosyl-L-methionine</name>
        <dbReference type="ChEBI" id="CHEBI:59789"/>
    </ligand>
</feature>
<dbReference type="GO" id="GO:0070475">
    <property type="term" value="P:rRNA base methylation"/>
    <property type="evidence" value="ECO:0007669"/>
    <property type="project" value="UniProtKB-UniRule"/>
</dbReference>
<dbReference type="AlphaFoldDB" id="A0A6V8LTX5"/>
<dbReference type="NCBIfam" id="TIGR00006">
    <property type="entry name" value="16S rRNA (cytosine(1402)-N(4))-methyltransferase RsmH"/>
    <property type="match status" value="1"/>
</dbReference>
<dbReference type="PANTHER" id="PTHR11265">
    <property type="entry name" value="S-ADENOSYL-METHYLTRANSFERASE MRAW"/>
    <property type="match status" value="1"/>
</dbReference>
<dbReference type="PIRSF" id="PIRSF004486">
    <property type="entry name" value="MraW"/>
    <property type="match status" value="1"/>
</dbReference>
<evidence type="ECO:0000256" key="6">
    <source>
        <dbReference type="HAMAP-Rule" id="MF_01007"/>
    </source>
</evidence>
<proteinExistence type="inferred from homology"/>
<comment type="subcellular location">
    <subcellularLocation>
        <location evidence="6">Cytoplasm</location>
    </subcellularLocation>
</comment>
<evidence type="ECO:0000256" key="1">
    <source>
        <dbReference type="ARBA" id="ARBA00010396"/>
    </source>
</evidence>
<organism evidence="8 9">
    <name type="scientific">Fundidesulfovibrio magnetotacticus</name>
    <dbReference type="NCBI Taxonomy" id="2730080"/>
    <lineage>
        <taxon>Bacteria</taxon>
        <taxon>Pseudomonadati</taxon>
        <taxon>Thermodesulfobacteriota</taxon>
        <taxon>Desulfovibrionia</taxon>
        <taxon>Desulfovibrionales</taxon>
        <taxon>Desulfovibrionaceae</taxon>
        <taxon>Fundidesulfovibrio</taxon>
    </lineage>
</organism>
<dbReference type="Proteomes" id="UP000494245">
    <property type="component" value="Unassembled WGS sequence"/>
</dbReference>
<dbReference type="PANTHER" id="PTHR11265:SF0">
    <property type="entry name" value="12S RRNA N4-METHYLCYTIDINE METHYLTRANSFERASE"/>
    <property type="match status" value="1"/>
</dbReference>
<evidence type="ECO:0000256" key="5">
    <source>
        <dbReference type="ARBA" id="ARBA00022691"/>
    </source>
</evidence>
<dbReference type="InterPro" id="IPR029063">
    <property type="entry name" value="SAM-dependent_MTases_sf"/>
</dbReference>
<comment type="function">
    <text evidence="6">Specifically methylates the N4 position of cytidine in position 1402 (C1402) of 16S rRNA.</text>
</comment>
<evidence type="ECO:0000256" key="3">
    <source>
        <dbReference type="ARBA" id="ARBA00022603"/>
    </source>
</evidence>
<dbReference type="Gene3D" id="3.40.50.150">
    <property type="entry name" value="Vaccinia Virus protein VP39"/>
    <property type="match status" value="1"/>
</dbReference>
<reference evidence="8 9" key="2">
    <citation type="submission" date="2020-05" db="EMBL/GenBank/DDBJ databases">
        <title>Draft genome sequence of Desulfovibrio sp. strainFSS-1.</title>
        <authorList>
            <person name="Shimoshige H."/>
            <person name="Kobayashi H."/>
            <person name="Maekawa T."/>
        </authorList>
    </citation>
    <scope>NUCLEOTIDE SEQUENCE [LARGE SCALE GENOMIC DNA]</scope>
    <source>
        <strain evidence="8 9">SIID29052-01</strain>
    </source>
</reference>
<evidence type="ECO:0000313" key="9">
    <source>
        <dbReference type="Proteomes" id="UP000494245"/>
    </source>
</evidence>
<feature type="binding site" evidence="6">
    <location>
        <position position="110"/>
    </location>
    <ligand>
        <name>S-adenosyl-L-methionine</name>
        <dbReference type="ChEBI" id="CHEBI:59789"/>
    </ligand>
</feature>
<gene>
    <name evidence="6 8" type="primary">rsmH</name>
    <name evidence="8" type="ORF">NNJEOMEG_01393</name>
</gene>
<evidence type="ECO:0000256" key="4">
    <source>
        <dbReference type="ARBA" id="ARBA00022679"/>
    </source>
</evidence>
<dbReference type="RefSeq" id="WP_173082707.1">
    <property type="nucleotide sequence ID" value="NZ_BLTE01000005.1"/>
</dbReference>
<feature type="binding site" evidence="6">
    <location>
        <position position="103"/>
    </location>
    <ligand>
        <name>S-adenosyl-L-methionine</name>
        <dbReference type="ChEBI" id="CHEBI:59789"/>
    </ligand>
</feature>
<dbReference type="EMBL" id="BLTE01000005">
    <property type="protein sequence ID" value="GFK93559.1"/>
    <property type="molecule type" value="Genomic_DNA"/>
</dbReference>
<comment type="similarity">
    <text evidence="1 6">Belongs to the methyltransferase superfamily. RsmH family.</text>
</comment>
<keyword evidence="6" id="KW-0963">Cytoplasm</keyword>
<dbReference type="Gene3D" id="1.10.150.170">
    <property type="entry name" value="Putative methyltransferase TM0872, insert domain"/>
    <property type="match status" value="1"/>
</dbReference>
<keyword evidence="2 6" id="KW-0698">rRNA processing</keyword>
<keyword evidence="9" id="KW-1185">Reference proteome</keyword>
<accession>A0A6V8LTX5</accession>
<dbReference type="GO" id="GO:0071424">
    <property type="term" value="F:rRNA (cytosine-N4-)-methyltransferase activity"/>
    <property type="evidence" value="ECO:0007669"/>
    <property type="project" value="UniProtKB-UniRule"/>
</dbReference>
<dbReference type="EC" id="2.1.1.199" evidence="6"/>
<comment type="caution">
    <text evidence="8">The sequence shown here is derived from an EMBL/GenBank/DDBJ whole genome shotgun (WGS) entry which is preliminary data.</text>
</comment>
<feature type="region of interest" description="Disordered" evidence="7">
    <location>
        <begin position="313"/>
        <end position="335"/>
    </location>
</feature>
<evidence type="ECO:0000256" key="2">
    <source>
        <dbReference type="ARBA" id="ARBA00022552"/>
    </source>
</evidence>
<keyword evidence="3 6" id="KW-0489">Methyltransferase</keyword>
<dbReference type="InterPro" id="IPR023397">
    <property type="entry name" value="SAM-dep_MeTrfase_MraW_recog"/>
</dbReference>
<keyword evidence="5 6" id="KW-0949">S-adenosyl-L-methionine</keyword>
<name>A0A6V8LTX5_9BACT</name>
<sequence length="335" mass="37033">MRFDPRHLPVLHGEVCDMLGIRPGMRVLDATLGLGGHSRAMLEKAGGELEILGLDRDPTAVERALANLADFPGRVQARRMRFSEFPAALEELGWDSVDAALADVGVSSPQLDEAERGFSFLADGPLDMRMSVADGLEPAANIVNNWSFERLRDLIRDYGEEPQAGRIARAITRERETKPFDSTLELARVVERAYPPKWRATARNHPATRTFQALRMAVNEELQELEDFLDRIVDHLSPGGRVAVISFHSLEDRLVKTAFRREASGCLCPPRQPFCTCGHVPRLRILTKKPLGPSEAEAAANHRARSAKLRVAQRLAPEGAPLEGFGPDGAERDNP</sequence>
<dbReference type="Pfam" id="PF01795">
    <property type="entry name" value="Methyltransf_5"/>
    <property type="match status" value="1"/>
</dbReference>
<evidence type="ECO:0000313" key="8">
    <source>
        <dbReference type="EMBL" id="GFK93559.1"/>
    </source>
</evidence>
<comment type="catalytic activity">
    <reaction evidence="6">
        <text>cytidine(1402) in 16S rRNA + S-adenosyl-L-methionine = N(4)-methylcytidine(1402) in 16S rRNA + S-adenosyl-L-homocysteine + H(+)</text>
        <dbReference type="Rhea" id="RHEA:42928"/>
        <dbReference type="Rhea" id="RHEA-COMP:10286"/>
        <dbReference type="Rhea" id="RHEA-COMP:10287"/>
        <dbReference type="ChEBI" id="CHEBI:15378"/>
        <dbReference type="ChEBI" id="CHEBI:57856"/>
        <dbReference type="ChEBI" id="CHEBI:59789"/>
        <dbReference type="ChEBI" id="CHEBI:74506"/>
        <dbReference type="ChEBI" id="CHEBI:82748"/>
        <dbReference type="EC" id="2.1.1.199"/>
    </reaction>
</comment>
<dbReference type="SUPFAM" id="SSF81799">
    <property type="entry name" value="Putative methyltransferase TM0872, insert domain"/>
    <property type="match status" value="1"/>
</dbReference>
<dbReference type="InterPro" id="IPR002903">
    <property type="entry name" value="RsmH"/>
</dbReference>
<feature type="binding site" evidence="6">
    <location>
        <position position="82"/>
    </location>
    <ligand>
        <name>S-adenosyl-L-methionine</name>
        <dbReference type="ChEBI" id="CHEBI:59789"/>
    </ligand>
</feature>
<dbReference type="SUPFAM" id="SSF53335">
    <property type="entry name" value="S-adenosyl-L-methionine-dependent methyltransferases"/>
    <property type="match status" value="1"/>
</dbReference>
<evidence type="ECO:0000256" key="7">
    <source>
        <dbReference type="SAM" id="MobiDB-lite"/>
    </source>
</evidence>
<protein>
    <recommendedName>
        <fullName evidence="6">Ribosomal RNA small subunit methyltransferase H</fullName>
        <ecNumber evidence="6">2.1.1.199</ecNumber>
    </recommendedName>
    <alternativeName>
        <fullName evidence="6">16S rRNA m(4)C1402 methyltransferase</fullName>
    </alternativeName>
    <alternativeName>
        <fullName evidence="6">rRNA (cytosine-N(4)-)-methyltransferase RsmH</fullName>
    </alternativeName>
</protein>
<dbReference type="HAMAP" id="MF_01007">
    <property type="entry name" value="16SrRNA_methyltr_H"/>
    <property type="match status" value="1"/>
</dbReference>
<feature type="binding site" evidence="6">
    <location>
        <position position="55"/>
    </location>
    <ligand>
        <name>S-adenosyl-L-methionine</name>
        <dbReference type="ChEBI" id="CHEBI:59789"/>
    </ligand>
</feature>
<reference evidence="8 9" key="1">
    <citation type="submission" date="2020-04" db="EMBL/GenBank/DDBJ databases">
        <authorList>
            <consortium name="Desulfovibrio sp. FSS-1 genome sequencing consortium"/>
            <person name="Shimoshige H."/>
            <person name="Kobayashi H."/>
            <person name="Maekawa T."/>
        </authorList>
    </citation>
    <scope>NUCLEOTIDE SEQUENCE [LARGE SCALE GENOMIC DNA]</scope>
    <source>
        <strain evidence="8 9">SIID29052-01</strain>
    </source>
</reference>
<dbReference type="GO" id="GO:0005737">
    <property type="term" value="C:cytoplasm"/>
    <property type="evidence" value="ECO:0007669"/>
    <property type="project" value="UniProtKB-SubCell"/>
</dbReference>